<gene>
    <name evidence="2" type="ORF">CLV57_2586</name>
</gene>
<sequence length="330" mass="37348">MAKPLISVIIPVYNAALYLQECIESVIAQTWPNLEIIIIDDGSTDESLSVAQQYQHKQINVITQPNGGACKARNRGLKEAKGEYIQFLDADDILSADKIEMQMNDLLNLPGCVGISNTVHFFTGEELNGKKPMQEWYNQAEVMESVDFLLKLYGGDLMGPRYGGMIQPNAWLTPRNVIDEAGFWNEDLTVDDDGEFFCRILLHSKGVKYAANGINFYRKFKTETSLSSHKNERSFISRMLSTDLKYSHLKDLVPNQLLDNIFARQYWDIGINAYPQHIKLSKQAINKAKKLKYSGPKYKSGKLATTLSKIVGWKLVKRVSGFIHSNKKTI</sequence>
<dbReference type="Gene3D" id="3.90.550.10">
    <property type="entry name" value="Spore Coat Polysaccharide Biosynthesis Protein SpsA, Chain A"/>
    <property type="match status" value="1"/>
</dbReference>
<dbReference type="RefSeq" id="WP_100341789.1">
    <property type="nucleotide sequence ID" value="NZ_PGFJ01000002.1"/>
</dbReference>
<keyword evidence="2" id="KW-0808">Transferase</keyword>
<feature type="domain" description="Glycosyltransferase 2-like" evidence="1">
    <location>
        <begin position="7"/>
        <end position="116"/>
    </location>
</feature>
<dbReference type="InterPro" id="IPR029044">
    <property type="entry name" value="Nucleotide-diphossugar_trans"/>
</dbReference>
<dbReference type="GO" id="GO:0016758">
    <property type="term" value="F:hexosyltransferase activity"/>
    <property type="evidence" value="ECO:0007669"/>
    <property type="project" value="UniProtKB-ARBA"/>
</dbReference>
<dbReference type="OrthoDB" id="597270at2"/>
<dbReference type="PANTHER" id="PTHR22916">
    <property type="entry name" value="GLYCOSYLTRANSFERASE"/>
    <property type="match status" value="1"/>
</dbReference>
<dbReference type="Pfam" id="PF00535">
    <property type="entry name" value="Glycos_transf_2"/>
    <property type="match status" value="1"/>
</dbReference>
<organism evidence="2 3">
    <name type="scientific">Mucilaginibacter auburnensis</name>
    <dbReference type="NCBI Taxonomy" id="1457233"/>
    <lineage>
        <taxon>Bacteria</taxon>
        <taxon>Pseudomonadati</taxon>
        <taxon>Bacteroidota</taxon>
        <taxon>Sphingobacteriia</taxon>
        <taxon>Sphingobacteriales</taxon>
        <taxon>Sphingobacteriaceae</taxon>
        <taxon>Mucilaginibacter</taxon>
    </lineage>
</organism>
<dbReference type="PANTHER" id="PTHR22916:SF3">
    <property type="entry name" value="UDP-GLCNAC:BETAGAL BETA-1,3-N-ACETYLGLUCOSAMINYLTRANSFERASE-LIKE PROTEIN 1"/>
    <property type="match status" value="1"/>
</dbReference>
<evidence type="ECO:0000313" key="3">
    <source>
        <dbReference type="Proteomes" id="UP000242687"/>
    </source>
</evidence>
<dbReference type="Proteomes" id="UP000242687">
    <property type="component" value="Unassembled WGS sequence"/>
</dbReference>
<dbReference type="SUPFAM" id="SSF53448">
    <property type="entry name" value="Nucleotide-diphospho-sugar transferases"/>
    <property type="match status" value="1"/>
</dbReference>
<comment type="caution">
    <text evidence="2">The sequence shown here is derived from an EMBL/GenBank/DDBJ whole genome shotgun (WGS) entry which is preliminary data.</text>
</comment>
<protein>
    <submittedName>
        <fullName evidence="2">Glycosyl transferase family 2</fullName>
    </submittedName>
</protein>
<reference evidence="2 3" key="1">
    <citation type="submission" date="2017-11" db="EMBL/GenBank/DDBJ databases">
        <title>Genomic Encyclopedia of Archaeal and Bacterial Type Strains, Phase II (KMG-II): From Individual Species to Whole Genera.</title>
        <authorList>
            <person name="Goeker M."/>
        </authorList>
    </citation>
    <scope>NUCLEOTIDE SEQUENCE [LARGE SCALE GENOMIC DNA]</scope>
    <source>
        <strain evidence="2 3">DSM 28175</strain>
    </source>
</reference>
<accession>A0A2H9VMA3</accession>
<evidence type="ECO:0000313" key="2">
    <source>
        <dbReference type="EMBL" id="PJJ79452.1"/>
    </source>
</evidence>
<evidence type="ECO:0000259" key="1">
    <source>
        <dbReference type="Pfam" id="PF00535"/>
    </source>
</evidence>
<keyword evidence="3" id="KW-1185">Reference proteome</keyword>
<dbReference type="CDD" id="cd00761">
    <property type="entry name" value="Glyco_tranf_GTA_type"/>
    <property type="match status" value="1"/>
</dbReference>
<dbReference type="InterPro" id="IPR001173">
    <property type="entry name" value="Glyco_trans_2-like"/>
</dbReference>
<proteinExistence type="predicted"/>
<dbReference type="AlphaFoldDB" id="A0A2H9VMA3"/>
<dbReference type="EMBL" id="PGFJ01000002">
    <property type="protein sequence ID" value="PJJ79452.1"/>
    <property type="molecule type" value="Genomic_DNA"/>
</dbReference>
<name>A0A2H9VMA3_9SPHI</name>